<comment type="caution">
    <text evidence="2">The sequence shown here is derived from an EMBL/GenBank/DDBJ whole genome shotgun (WGS) entry which is preliminary data.</text>
</comment>
<sequence>MSVLTFHGSNYFRQRLILSTISGKPIQIKNIRDTSFEPGINAYERSFLDLLDLITNGSMIDVNETGTVVKYKPGLLRGGKEQHDCCIGRAIGYYLEPLICLAPFCKTPLHITLKGVTNDSIDPSVNIFLCFLFLNINGK</sequence>
<protein>
    <submittedName>
        <fullName evidence="2">RNA 3'-terminal phosphate cyclase-like protein</fullName>
    </submittedName>
</protein>
<name>A0A4Y2Q2S9_ARAVE</name>
<dbReference type="Pfam" id="PF01137">
    <property type="entry name" value="RTC"/>
    <property type="match status" value="1"/>
</dbReference>
<dbReference type="PANTHER" id="PTHR11096">
    <property type="entry name" value="RNA 3' TERMINAL PHOSPHATE CYCLASE"/>
    <property type="match status" value="1"/>
</dbReference>
<feature type="domain" description="RNA 3'-terminal phosphate cyclase" evidence="1">
    <location>
        <begin position="5"/>
        <end position="128"/>
    </location>
</feature>
<reference evidence="2 3" key="1">
    <citation type="journal article" date="2019" name="Sci. Rep.">
        <title>Orb-weaving spider Araneus ventricosus genome elucidates the spidroin gene catalogue.</title>
        <authorList>
            <person name="Kono N."/>
            <person name="Nakamura H."/>
            <person name="Ohtoshi R."/>
            <person name="Moran D.A.P."/>
            <person name="Shinohara A."/>
            <person name="Yoshida Y."/>
            <person name="Fujiwara M."/>
            <person name="Mori M."/>
            <person name="Tomita M."/>
            <person name="Arakawa K."/>
        </authorList>
    </citation>
    <scope>NUCLEOTIDE SEQUENCE [LARGE SCALE GENOMIC DNA]</scope>
</reference>
<dbReference type="GO" id="GO:0000479">
    <property type="term" value="P:endonucleolytic cleavage of tricistronic rRNA transcript (SSU-rRNA, 5.8S rRNA, LSU-rRNA)"/>
    <property type="evidence" value="ECO:0007669"/>
    <property type="project" value="TreeGrafter"/>
</dbReference>
<dbReference type="Proteomes" id="UP000499080">
    <property type="component" value="Unassembled WGS sequence"/>
</dbReference>
<dbReference type="Gene3D" id="3.65.10.20">
    <property type="entry name" value="RNA 3'-terminal phosphate cyclase domain"/>
    <property type="match status" value="1"/>
</dbReference>
<dbReference type="InterPro" id="IPR023797">
    <property type="entry name" value="RNA3'_phos_cyclase_dom"/>
</dbReference>
<dbReference type="PANTHER" id="PTHR11096:SF1">
    <property type="entry name" value="RNA 3'-TERMINAL PHOSPHATE CYCLASE-LIKE PROTEIN"/>
    <property type="match status" value="1"/>
</dbReference>
<gene>
    <name evidence="2" type="primary">Rcl1</name>
    <name evidence="2" type="ORF">AVEN_185314_1</name>
</gene>
<evidence type="ECO:0000259" key="1">
    <source>
        <dbReference type="Pfam" id="PF01137"/>
    </source>
</evidence>
<accession>A0A4Y2Q2S9</accession>
<evidence type="ECO:0000313" key="3">
    <source>
        <dbReference type="Proteomes" id="UP000499080"/>
    </source>
</evidence>
<dbReference type="OrthoDB" id="1911237at2759"/>
<organism evidence="2 3">
    <name type="scientific">Araneus ventricosus</name>
    <name type="common">Orbweaver spider</name>
    <name type="synonym">Epeira ventricosa</name>
    <dbReference type="NCBI Taxonomy" id="182803"/>
    <lineage>
        <taxon>Eukaryota</taxon>
        <taxon>Metazoa</taxon>
        <taxon>Ecdysozoa</taxon>
        <taxon>Arthropoda</taxon>
        <taxon>Chelicerata</taxon>
        <taxon>Arachnida</taxon>
        <taxon>Araneae</taxon>
        <taxon>Araneomorphae</taxon>
        <taxon>Entelegynae</taxon>
        <taxon>Araneoidea</taxon>
        <taxon>Araneidae</taxon>
        <taxon>Araneus</taxon>
    </lineage>
</organism>
<dbReference type="GO" id="GO:0005730">
    <property type="term" value="C:nucleolus"/>
    <property type="evidence" value="ECO:0007669"/>
    <property type="project" value="TreeGrafter"/>
</dbReference>
<keyword evidence="3" id="KW-1185">Reference proteome</keyword>
<dbReference type="EMBL" id="BGPR01012685">
    <property type="protein sequence ID" value="GBN57180.1"/>
    <property type="molecule type" value="Genomic_DNA"/>
</dbReference>
<dbReference type="SUPFAM" id="SSF55205">
    <property type="entry name" value="EPT/RTPC-like"/>
    <property type="match status" value="1"/>
</dbReference>
<dbReference type="GO" id="GO:0004521">
    <property type="term" value="F:RNA endonuclease activity"/>
    <property type="evidence" value="ECO:0007669"/>
    <property type="project" value="TreeGrafter"/>
</dbReference>
<dbReference type="InterPro" id="IPR013792">
    <property type="entry name" value="RNA3'P_cycl/enolpyr_Trfase_a/b"/>
</dbReference>
<dbReference type="InterPro" id="IPR037136">
    <property type="entry name" value="RNA3'_phos_cyclase_dom_sf"/>
</dbReference>
<dbReference type="InterPro" id="IPR000228">
    <property type="entry name" value="RNA3'_term_phos_cyc"/>
</dbReference>
<proteinExistence type="predicted"/>
<dbReference type="AlphaFoldDB" id="A0A4Y2Q2S9"/>
<evidence type="ECO:0000313" key="2">
    <source>
        <dbReference type="EMBL" id="GBN57180.1"/>
    </source>
</evidence>